<name>A0A136J9H9_9PEZI</name>
<evidence type="ECO:0000256" key="1">
    <source>
        <dbReference type="SAM" id="MobiDB-lite"/>
    </source>
</evidence>
<evidence type="ECO:0000313" key="3">
    <source>
        <dbReference type="Proteomes" id="UP000070501"/>
    </source>
</evidence>
<feature type="compositionally biased region" description="Basic and acidic residues" evidence="1">
    <location>
        <begin position="482"/>
        <end position="497"/>
    </location>
</feature>
<dbReference type="PANTHER" id="PTHR38887">
    <property type="entry name" value="CHROMOSOME 21, WHOLE GENOME SHOTGUN SEQUENCE"/>
    <property type="match status" value="1"/>
</dbReference>
<feature type="compositionally biased region" description="Low complexity" evidence="1">
    <location>
        <begin position="138"/>
        <end position="153"/>
    </location>
</feature>
<feature type="compositionally biased region" description="Basic and acidic residues" evidence="1">
    <location>
        <begin position="450"/>
        <end position="459"/>
    </location>
</feature>
<dbReference type="InterPro" id="IPR053221">
    <property type="entry name" value="Burnettramic_acid_biosynth"/>
</dbReference>
<reference evidence="3" key="1">
    <citation type="submission" date="2016-02" db="EMBL/GenBank/DDBJ databases">
        <title>Draft genome sequence of Microdochium bolleyi, a fungal endophyte of beachgrass.</title>
        <authorList>
            <consortium name="DOE Joint Genome Institute"/>
            <person name="David A.S."/>
            <person name="May G."/>
            <person name="Haridas S."/>
            <person name="Lim J."/>
            <person name="Wang M."/>
            <person name="Labutti K."/>
            <person name="Lipzen A."/>
            <person name="Barry K."/>
            <person name="Grigoriev I.V."/>
        </authorList>
    </citation>
    <scope>NUCLEOTIDE SEQUENCE [LARGE SCALE GENOMIC DNA]</scope>
    <source>
        <strain evidence="3">J235TASD1</strain>
    </source>
</reference>
<keyword evidence="3" id="KW-1185">Reference proteome</keyword>
<feature type="region of interest" description="Disordered" evidence="1">
    <location>
        <begin position="430"/>
        <end position="459"/>
    </location>
</feature>
<feature type="compositionally biased region" description="Basic and acidic residues" evidence="1">
    <location>
        <begin position="21"/>
        <end position="44"/>
    </location>
</feature>
<dbReference type="AlphaFoldDB" id="A0A136J9H9"/>
<feature type="compositionally biased region" description="Polar residues" evidence="1">
    <location>
        <begin position="88"/>
        <end position="109"/>
    </location>
</feature>
<feature type="compositionally biased region" description="Basic residues" evidence="1">
    <location>
        <begin position="438"/>
        <end position="449"/>
    </location>
</feature>
<dbReference type="InParanoid" id="A0A136J9H9"/>
<feature type="region of interest" description="Disordered" evidence="1">
    <location>
        <begin position="17"/>
        <end position="153"/>
    </location>
</feature>
<organism evidence="2 3">
    <name type="scientific">Microdochium bolleyi</name>
    <dbReference type="NCBI Taxonomy" id="196109"/>
    <lineage>
        <taxon>Eukaryota</taxon>
        <taxon>Fungi</taxon>
        <taxon>Dikarya</taxon>
        <taxon>Ascomycota</taxon>
        <taxon>Pezizomycotina</taxon>
        <taxon>Sordariomycetes</taxon>
        <taxon>Xylariomycetidae</taxon>
        <taxon>Xylariales</taxon>
        <taxon>Microdochiaceae</taxon>
        <taxon>Microdochium</taxon>
    </lineage>
</organism>
<feature type="region of interest" description="Disordered" evidence="1">
    <location>
        <begin position="482"/>
        <end position="517"/>
    </location>
</feature>
<gene>
    <name evidence="2" type="ORF">Micbo1qcDRAFT_193180</name>
</gene>
<protein>
    <submittedName>
        <fullName evidence="2">Uncharacterized protein</fullName>
    </submittedName>
</protein>
<evidence type="ECO:0000313" key="2">
    <source>
        <dbReference type="EMBL" id="KXJ93833.1"/>
    </source>
</evidence>
<dbReference type="STRING" id="196109.A0A136J9H9"/>
<feature type="compositionally biased region" description="Low complexity" evidence="1">
    <location>
        <begin position="111"/>
        <end position="124"/>
    </location>
</feature>
<accession>A0A136J9H9</accession>
<dbReference type="Proteomes" id="UP000070501">
    <property type="component" value="Unassembled WGS sequence"/>
</dbReference>
<dbReference type="PANTHER" id="PTHR38887:SF1">
    <property type="entry name" value="RAS MODIFICATION PROTEIN ERF4"/>
    <property type="match status" value="1"/>
</dbReference>
<feature type="compositionally biased region" description="Basic and acidic residues" evidence="1">
    <location>
        <begin position="52"/>
        <end position="75"/>
    </location>
</feature>
<proteinExistence type="predicted"/>
<dbReference type="EMBL" id="KQ964247">
    <property type="protein sequence ID" value="KXJ93833.1"/>
    <property type="molecule type" value="Genomic_DNA"/>
</dbReference>
<sequence length="517" mass="56675">MSSRELIPDAFASLHKKVRRSWSEHYTKTKDVKSEKEEHPRHDSGVSFGTSSRKDDGSLLAARAREPATNAKEHGALVVPGSTEKDNIQNTQAMTGTDQEHQQLSSSPEDAQAAEPTATSTTSTLNYIHRIFPPVPSPTSSHPESSSVTSPPRLPIPVLIPRVNPGPHMPFARCFPPSLSAHSVTKPDFLAFIDALNLVIRPHPLVTAAEFAAIAVGFVPHDAAEGAGAAVEALAIAAHIALVHRDAKQFFAVLNDEYFHPRRLHVKVIGNKRLRREFGLGAKRKEPLVLPLTEDTLDQSPQDRCLRFMEERGFSGKLDFEDLPPVATFVVDVAVAPSAQPQGSLSARAHGPGELLPSVVANETKDGAEISGYGTGPSQPAEAATLATGGSSHGAIPTAAAAAAAASTRPKKLPMTQRLATWRIKHLIAKAEREAKSQRRRAWKRHRDKGKPLKEPSWGEKSRINQLDWLFVQNLDDWEAQRRAKEAKKQEKEEEKKRRQTERQASLGRALTWKTVR</sequence>
<dbReference type="OrthoDB" id="3068835at2759"/>
<feature type="region of interest" description="Disordered" evidence="1">
    <location>
        <begin position="367"/>
        <end position="394"/>
    </location>
</feature>